<gene>
    <name evidence="2" type="ORF">MACK_003605</name>
</gene>
<proteinExistence type="predicted"/>
<feature type="coiled-coil region" evidence="1">
    <location>
        <begin position="405"/>
        <end position="504"/>
    </location>
</feature>
<accession>A0A976SJH9</accession>
<name>A0A976SJH9_THEOR</name>
<reference evidence="2" key="1">
    <citation type="submission" date="2022-07" db="EMBL/GenBank/DDBJ databases">
        <title>Evaluation of T. orientalis genome assembly methods using nanopore sequencing and analysis of variation between genomes.</title>
        <authorList>
            <person name="Yam J."/>
            <person name="Micallef M.L."/>
            <person name="Liu M."/>
            <person name="Djordjevic S.P."/>
            <person name="Bogema D.R."/>
            <person name="Jenkins C."/>
        </authorList>
    </citation>
    <scope>NUCLEOTIDE SEQUENCE</scope>
    <source>
        <strain evidence="2">Goon Nure</strain>
    </source>
</reference>
<protein>
    <submittedName>
        <fullName evidence="2">Uncharacterized protein</fullName>
    </submittedName>
</protein>
<sequence length="549" mass="64570">MEIEDEIKNNENKKGLRWGEAYVEAGEVNLEKERESQVDLNVETNKITNNDSIMERESSLINEVDSSREDSNKVSTVESYLSDTSASVYINPKSKSEGSTEKVNLLQEYPDSKVSEVKREFVEPNPQISKSSSKESKLEKYNTIKRKDRYNTSRMSSRTVISDEESKDSLDKLWNMKTFMKDMKTDYKNKREDEVSYGDDFMSVYMNNMDTNRLDQSMLDSKSMEHTDISVEYYKFELEKMDKIVNVLKSQLTERDQKISLLSEKVHEYDQWKSELDPNRQASVVQYKAENEAFVAVNFAKLQAQVEENERLTQRLMKMEETHRDKDDEIRVLREKILENEVSSARFDRELKSLEIDKQMLKNSIESMEKTFRQRELQMKLNLDMEYQNQLSNILKEQEQLMNLVADKDSEIEKCKELLKTARHECSQLLNSIVRLKEVLIKKNQEIDHYKNKVLELESSLIANDKSSELKISRDTQSKLRDKIRKLEQKLEMYEESAKVSSQMKEENLYLRAKLEKLQNVDLRDRISQSVMELGNQMMPLSLANLRDS</sequence>
<keyword evidence="1" id="KW-0175">Coiled coil</keyword>
<organism evidence="2 3">
    <name type="scientific">Theileria orientalis</name>
    <dbReference type="NCBI Taxonomy" id="68886"/>
    <lineage>
        <taxon>Eukaryota</taxon>
        <taxon>Sar</taxon>
        <taxon>Alveolata</taxon>
        <taxon>Apicomplexa</taxon>
        <taxon>Aconoidasida</taxon>
        <taxon>Piroplasmida</taxon>
        <taxon>Theileriidae</taxon>
        <taxon>Theileria</taxon>
    </lineage>
</organism>
<dbReference type="AlphaFoldDB" id="A0A976SJH9"/>
<evidence type="ECO:0000313" key="3">
    <source>
        <dbReference type="Proteomes" id="UP000244811"/>
    </source>
</evidence>
<feature type="coiled-coil region" evidence="1">
    <location>
        <begin position="302"/>
        <end position="371"/>
    </location>
</feature>
<dbReference type="EMBL" id="CP056071">
    <property type="protein sequence ID" value="UVC49982.1"/>
    <property type="molecule type" value="Genomic_DNA"/>
</dbReference>
<dbReference type="Proteomes" id="UP000244811">
    <property type="component" value="Chromosome 2"/>
</dbReference>
<evidence type="ECO:0000313" key="2">
    <source>
        <dbReference type="EMBL" id="UVC49982.1"/>
    </source>
</evidence>
<evidence type="ECO:0000256" key="1">
    <source>
        <dbReference type="SAM" id="Coils"/>
    </source>
</evidence>